<accession>A0A943HTA9</accession>
<reference evidence="2" key="1">
    <citation type="submission" date="2021-02" db="EMBL/GenBank/DDBJ databases">
        <title>Infant gut strain persistence is associated with maternal origin, phylogeny, and functional potential including surface adhesion and iron acquisition.</title>
        <authorList>
            <person name="Lou Y.C."/>
        </authorList>
    </citation>
    <scope>NUCLEOTIDE SEQUENCE</scope>
    <source>
        <strain evidence="2">L3_082_243G1_dasL3_082_243G1_maxbin2.maxbin.015s ta_sub</strain>
    </source>
</reference>
<evidence type="ECO:0008006" key="4">
    <source>
        <dbReference type="Google" id="ProtNLM"/>
    </source>
</evidence>
<gene>
    <name evidence="2" type="ORF">KHY35_19715</name>
</gene>
<dbReference type="PROSITE" id="PS51257">
    <property type="entry name" value="PROKAR_LIPOPROTEIN"/>
    <property type="match status" value="1"/>
</dbReference>
<evidence type="ECO:0000313" key="2">
    <source>
        <dbReference type="EMBL" id="MBS5412901.1"/>
    </source>
</evidence>
<dbReference type="Proteomes" id="UP000782901">
    <property type="component" value="Unassembled WGS sequence"/>
</dbReference>
<organism evidence="2 3">
    <name type="scientific">Bacteroides thetaiotaomicron</name>
    <dbReference type="NCBI Taxonomy" id="818"/>
    <lineage>
        <taxon>Bacteria</taxon>
        <taxon>Pseudomonadati</taxon>
        <taxon>Bacteroidota</taxon>
        <taxon>Bacteroidia</taxon>
        <taxon>Bacteroidales</taxon>
        <taxon>Bacteroidaceae</taxon>
        <taxon>Bacteroides</taxon>
    </lineage>
</organism>
<proteinExistence type="predicted"/>
<comment type="caution">
    <text evidence="2">The sequence shown here is derived from an EMBL/GenBank/DDBJ whole genome shotgun (WGS) entry which is preliminary data.</text>
</comment>
<name>A0A943HTA9_BACT4</name>
<evidence type="ECO:0000313" key="3">
    <source>
        <dbReference type="Proteomes" id="UP000782901"/>
    </source>
</evidence>
<feature type="region of interest" description="Disordered" evidence="1">
    <location>
        <begin position="213"/>
        <end position="239"/>
    </location>
</feature>
<dbReference type="EMBL" id="JAGZEE010000039">
    <property type="protein sequence ID" value="MBS5412901.1"/>
    <property type="molecule type" value="Genomic_DNA"/>
</dbReference>
<protein>
    <recommendedName>
        <fullName evidence="4">Lipoprotein</fullName>
    </recommendedName>
</protein>
<evidence type="ECO:0000256" key="1">
    <source>
        <dbReference type="SAM" id="MobiDB-lite"/>
    </source>
</evidence>
<sequence>MRKVLLILATTLLTISCNHKQKEQTESPQTKTLTATEIRNQEIQDSLKQVKTDSLALIAWGDAKFGMTMKEVLATKSFKGGDKYSNWIVMGYERERIFTSSIGVNNIASIETEFKENELTRINIESYKITANRIDDLVRDCNIFIRNFTKKYGNPSYQKDKVNISEFNSGEEFEYAKYQIGDKTITILLGEQSREVKFYYKIYIENDKFPKKKHVQTEKEKKEEQRRMKEAKEIKENSF</sequence>
<dbReference type="RefSeq" id="WP_258972322.1">
    <property type="nucleotide sequence ID" value="NZ_JANUON010000003.1"/>
</dbReference>
<dbReference type="AlphaFoldDB" id="A0A943HTA9"/>